<dbReference type="InParanoid" id="A0A165GEA5"/>
<evidence type="ECO:0000313" key="5">
    <source>
        <dbReference type="Proteomes" id="UP000077266"/>
    </source>
</evidence>
<dbReference type="AlphaFoldDB" id="A0A165GEA5"/>
<keyword evidence="2" id="KW-0812">Transmembrane</keyword>
<name>A0A165GEA5_EXIGL</name>
<proteinExistence type="predicted"/>
<keyword evidence="2" id="KW-1133">Transmembrane helix</keyword>
<feature type="compositionally biased region" description="Basic and acidic residues" evidence="1">
    <location>
        <begin position="249"/>
        <end position="261"/>
    </location>
</feature>
<feature type="chain" id="PRO_5007858163" evidence="3">
    <location>
        <begin position="26"/>
        <end position="451"/>
    </location>
</feature>
<dbReference type="EMBL" id="KV426050">
    <property type="protein sequence ID" value="KZV90392.1"/>
    <property type="molecule type" value="Genomic_DNA"/>
</dbReference>
<evidence type="ECO:0000256" key="2">
    <source>
        <dbReference type="SAM" id="Phobius"/>
    </source>
</evidence>
<keyword evidence="5" id="KW-1185">Reference proteome</keyword>
<reference evidence="4 5" key="1">
    <citation type="journal article" date="2016" name="Mol. Biol. Evol.">
        <title>Comparative Genomics of Early-Diverging Mushroom-Forming Fungi Provides Insights into the Origins of Lignocellulose Decay Capabilities.</title>
        <authorList>
            <person name="Nagy L.G."/>
            <person name="Riley R."/>
            <person name="Tritt A."/>
            <person name="Adam C."/>
            <person name="Daum C."/>
            <person name="Floudas D."/>
            <person name="Sun H."/>
            <person name="Yadav J.S."/>
            <person name="Pangilinan J."/>
            <person name="Larsson K.H."/>
            <person name="Matsuura K."/>
            <person name="Barry K."/>
            <person name="Labutti K."/>
            <person name="Kuo R."/>
            <person name="Ohm R.A."/>
            <person name="Bhattacharya S.S."/>
            <person name="Shirouzu T."/>
            <person name="Yoshinaga Y."/>
            <person name="Martin F.M."/>
            <person name="Grigoriev I.V."/>
            <person name="Hibbett D.S."/>
        </authorList>
    </citation>
    <scope>NUCLEOTIDE SEQUENCE [LARGE SCALE GENOMIC DNA]</scope>
    <source>
        <strain evidence="4 5">HHB12029</strain>
    </source>
</reference>
<sequence>MSASLASRISTYALLLLVGGRATLQQESTSTSHTIWPNSTAWTLGDGLPLHWSESNTTACGPFVQLLNGTDILLTFNGTGIALQSAGLISGREAEESPDPLTTALRATLDEQVPFILNFHGFTNYPDWELDPDLGCPIVVTLKNLDPNRLHTLRILLDFKAVPLYMLGPAEVTVPGVLEVSSSKATVSSSSNAISSTTMRRSVAIGSAVGAFALLASVIIALLVRRRFRRRATALSQPRALPPPNDVVPTRDRNPLKDKEAVPAQEPTPDAPERGESEHLRLREALEALAALQNEVQEMRQGDTAETLPEYESRMGATDITSNAQMRPGKGSTTQTLQAQIQVHGKETGAGRSTSGHNTVEGREVNADRVRPWQHLIGHEIRHSEHSGRSTGLYALSISWTPGNECVAGNEGADSSAKTTALSATVASTFTRDKRCRDGRSGQTYGFQRFD</sequence>
<evidence type="ECO:0000256" key="1">
    <source>
        <dbReference type="SAM" id="MobiDB-lite"/>
    </source>
</evidence>
<feature type="transmembrane region" description="Helical" evidence="2">
    <location>
        <begin position="203"/>
        <end position="224"/>
    </location>
</feature>
<feature type="region of interest" description="Disordered" evidence="1">
    <location>
        <begin position="235"/>
        <end position="276"/>
    </location>
</feature>
<keyword evidence="2" id="KW-0472">Membrane</keyword>
<organism evidence="4 5">
    <name type="scientific">Exidia glandulosa HHB12029</name>
    <dbReference type="NCBI Taxonomy" id="1314781"/>
    <lineage>
        <taxon>Eukaryota</taxon>
        <taxon>Fungi</taxon>
        <taxon>Dikarya</taxon>
        <taxon>Basidiomycota</taxon>
        <taxon>Agaricomycotina</taxon>
        <taxon>Agaricomycetes</taxon>
        <taxon>Auriculariales</taxon>
        <taxon>Exidiaceae</taxon>
        <taxon>Exidia</taxon>
    </lineage>
</organism>
<evidence type="ECO:0000256" key="3">
    <source>
        <dbReference type="SAM" id="SignalP"/>
    </source>
</evidence>
<evidence type="ECO:0000313" key="4">
    <source>
        <dbReference type="EMBL" id="KZV90392.1"/>
    </source>
</evidence>
<feature type="signal peptide" evidence="3">
    <location>
        <begin position="1"/>
        <end position="25"/>
    </location>
</feature>
<accession>A0A165GEA5</accession>
<keyword evidence="3" id="KW-0732">Signal</keyword>
<gene>
    <name evidence="4" type="ORF">EXIGLDRAFT_694727</name>
</gene>
<dbReference type="Proteomes" id="UP000077266">
    <property type="component" value="Unassembled WGS sequence"/>
</dbReference>
<protein>
    <submittedName>
        <fullName evidence="4">Uncharacterized protein</fullName>
    </submittedName>
</protein>